<evidence type="ECO:0000256" key="2">
    <source>
        <dbReference type="ARBA" id="ARBA00022723"/>
    </source>
</evidence>
<comment type="caution">
    <text evidence="7">The sequence shown here is derived from an EMBL/GenBank/DDBJ whole genome shotgun (WGS) entry which is preliminary data.</text>
</comment>
<dbReference type="EMBL" id="CAIIXF020000006">
    <property type="protein sequence ID" value="CAH1786764.1"/>
    <property type="molecule type" value="Genomic_DNA"/>
</dbReference>
<evidence type="ECO:0000256" key="6">
    <source>
        <dbReference type="SAM" id="MobiDB-lite"/>
    </source>
</evidence>
<proteinExistence type="predicted"/>
<feature type="compositionally biased region" description="Polar residues" evidence="6">
    <location>
        <begin position="61"/>
        <end position="75"/>
    </location>
</feature>
<dbReference type="SMART" id="SM00249">
    <property type="entry name" value="PHD"/>
    <property type="match status" value="1"/>
</dbReference>
<dbReference type="Pfam" id="PF00628">
    <property type="entry name" value="PHD"/>
    <property type="match status" value="1"/>
</dbReference>
<dbReference type="InterPro" id="IPR001965">
    <property type="entry name" value="Znf_PHD"/>
</dbReference>
<dbReference type="OrthoDB" id="79252at2759"/>
<evidence type="ECO:0000256" key="3">
    <source>
        <dbReference type="ARBA" id="ARBA00022771"/>
    </source>
</evidence>
<accession>A0A8J1XWC7</accession>
<dbReference type="GO" id="GO:0005634">
    <property type="term" value="C:nucleus"/>
    <property type="evidence" value="ECO:0007669"/>
    <property type="project" value="UniProtKB-SubCell"/>
</dbReference>
<dbReference type="PANTHER" id="PTHR14571">
    <property type="entry name" value="HISTONE-LYSINE N-METHYLTRANSFERASE SET-26-RELATED"/>
    <property type="match status" value="1"/>
</dbReference>
<protein>
    <submittedName>
        <fullName evidence="7">Uncharacterized protein</fullName>
    </submittedName>
</protein>
<dbReference type="InterPro" id="IPR013083">
    <property type="entry name" value="Znf_RING/FYVE/PHD"/>
</dbReference>
<reference evidence="7" key="1">
    <citation type="submission" date="2022-03" db="EMBL/GenBank/DDBJ databases">
        <authorList>
            <person name="Martin C."/>
        </authorList>
    </citation>
    <scope>NUCLEOTIDE SEQUENCE</scope>
</reference>
<sequence>MSEEVFKAPKSAKRTHGKSSSTPWSPGGKRRRTKDDFYSFCSIVLAYTQYEAMRAEDIRAKNNSSPLDSSGSTIESLSSDSNASSTSSYSPRDELRGNEEMRGGVEDGEQDLITCFCMKPYGGRPMIECDECEMWIHLSCAKIRKNNIPDTYICQSCRDSKTLSRKSNRQRTENKRIST</sequence>
<feature type="region of interest" description="Disordered" evidence="6">
    <location>
        <begin position="61"/>
        <end position="104"/>
    </location>
</feature>
<evidence type="ECO:0000313" key="8">
    <source>
        <dbReference type="Proteomes" id="UP000749559"/>
    </source>
</evidence>
<feature type="compositionally biased region" description="Low complexity" evidence="6">
    <location>
        <begin position="76"/>
        <end position="90"/>
    </location>
</feature>
<keyword evidence="2" id="KW-0479">Metal-binding</keyword>
<keyword evidence="8" id="KW-1185">Reference proteome</keyword>
<evidence type="ECO:0000256" key="4">
    <source>
        <dbReference type="ARBA" id="ARBA00022833"/>
    </source>
</evidence>
<name>A0A8J1XWC7_OWEFU</name>
<dbReference type="CDD" id="cd15546">
    <property type="entry name" value="PHD_PHF13_like"/>
    <property type="match status" value="1"/>
</dbReference>
<keyword evidence="5" id="KW-0539">Nucleus</keyword>
<organism evidence="7 8">
    <name type="scientific">Owenia fusiformis</name>
    <name type="common">Polychaete worm</name>
    <dbReference type="NCBI Taxonomy" id="6347"/>
    <lineage>
        <taxon>Eukaryota</taxon>
        <taxon>Metazoa</taxon>
        <taxon>Spiralia</taxon>
        <taxon>Lophotrochozoa</taxon>
        <taxon>Annelida</taxon>
        <taxon>Polychaeta</taxon>
        <taxon>Sedentaria</taxon>
        <taxon>Canalipalpata</taxon>
        <taxon>Sabellida</taxon>
        <taxon>Oweniida</taxon>
        <taxon>Oweniidae</taxon>
        <taxon>Owenia</taxon>
    </lineage>
</organism>
<comment type="subcellular location">
    <subcellularLocation>
        <location evidence="1">Nucleus</location>
    </subcellularLocation>
</comment>
<keyword evidence="3" id="KW-0863">Zinc-finger</keyword>
<evidence type="ECO:0000256" key="5">
    <source>
        <dbReference type="ARBA" id="ARBA00023242"/>
    </source>
</evidence>
<gene>
    <name evidence="7" type="ORF">OFUS_LOCUS12593</name>
</gene>
<keyword evidence="4" id="KW-0862">Zinc</keyword>
<dbReference type="SUPFAM" id="SSF57903">
    <property type="entry name" value="FYVE/PHD zinc finger"/>
    <property type="match status" value="1"/>
</dbReference>
<dbReference type="AlphaFoldDB" id="A0A8J1XWC7"/>
<dbReference type="Gene3D" id="3.30.40.10">
    <property type="entry name" value="Zinc/RING finger domain, C3HC4 (zinc finger)"/>
    <property type="match status" value="1"/>
</dbReference>
<feature type="region of interest" description="Disordered" evidence="6">
    <location>
        <begin position="1"/>
        <end position="33"/>
    </location>
</feature>
<dbReference type="GO" id="GO:0008270">
    <property type="term" value="F:zinc ion binding"/>
    <property type="evidence" value="ECO:0007669"/>
    <property type="project" value="UniProtKB-KW"/>
</dbReference>
<dbReference type="Proteomes" id="UP000749559">
    <property type="component" value="Unassembled WGS sequence"/>
</dbReference>
<dbReference type="InterPro" id="IPR011011">
    <property type="entry name" value="Znf_FYVE_PHD"/>
</dbReference>
<evidence type="ECO:0000313" key="7">
    <source>
        <dbReference type="EMBL" id="CAH1786764.1"/>
    </source>
</evidence>
<dbReference type="PANTHER" id="PTHR14571:SF9">
    <property type="entry name" value="HISTONE-LYSINE N-METHYLTRANSFERASE SET-26-RELATED"/>
    <property type="match status" value="1"/>
</dbReference>
<feature type="compositionally biased region" description="Basic and acidic residues" evidence="6">
    <location>
        <begin position="91"/>
        <end position="104"/>
    </location>
</feature>
<evidence type="ECO:0000256" key="1">
    <source>
        <dbReference type="ARBA" id="ARBA00004123"/>
    </source>
</evidence>
<dbReference type="InterPro" id="IPR019787">
    <property type="entry name" value="Znf_PHD-finger"/>
</dbReference>